<dbReference type="EMBL" id="JAUSVO010000004">
    <property type="protein sequence ID" value="MDQ0438455.1"/>
    <property type="molecule type" value="Genomic_DNA"/>
</dbReference>
<evidence type="ECO:0000256" key="1">
    <source>
        <dbReference type="ARBA" id="ARBA00004651"/>
    </source>
</evidence>
<dbReference type="PANTHER" id="PTHR34584">
    <property type="entry name" value="NA(+)/H(+) ANTIPORTER SUBUNIT E1"/>
    <property type="match status" value="1"/>
</dbReference>
<dbReference type="Pfam" id="PF01899">
    <property type="entry name" value="MNHE"/>
    <property type="match status" value="1"/>
</dbReference>
<keyword evidence="5 7" id="KW-1133">Transmembrane helix</keyword>
<evidence type="ECO:0000256" key="6">
    <source>
        <dbReference type="ARBA" id="ARBA00023136"/>
    </source>
</evidence>
<organism evidence="8 9">
    <name type="scientific">Kaistia dalseonensis</name>
    <dbReference type="NCBI Taxonomy" id="410840"/>
    <lineage>
        <taxon>Bacteria</taxon>
        <taxon>Pseudomonadati</taxon>
        <taxon>Pseudomonadota</taxon>
        <taxon>Alphaproteobacteria</taxon>
        <taxon>Hyphomicrobiales</taxon>
        <taxon>Kaistiaceae</taxon>
        <taxon>Kaistia</taxon>
    </lineage>
</organism>
<keyword evidence="9" id="KW-1185">Reference proteome</keyword>
<evidence type="ECO:0000256" key="4">
    <source>
        <dbReference type="ARBA" id="ARBA00022692"/>
    </source>
</evidence>
<evidence type="ECO:0000256" key="2">
    <source>
        <dbReference type="ARBA" id="ARBA00006228"/>
    </source>
</evidence>
<keyword evidence="6 7" id="KW-0472">Membrane</keyword>
<gene>
    <name evidence="8" type="ORF">QO014_002850</name>
</gene>
<comment type="subcellular location">
    <subcellularLocation>
        <location evidence="1">Cell membrane</location>
        <topology evidence="1">Multi-pass membrane protein</topology>
    </subcellularLocation>
</comment>
<keyword evidence="4 7" id="KW-0812">Transmembrane</keyword>
<sequence length="168" mass="17880">MSDPAETSLFSAAGAVRIVTFTLVWVVLTGAYLKDLPVGILTAFGAAWISLRLLPPGPSHPSILPAIRYVLRFVGQSIVAGIDVARRALAPDLPINPGFVTYRTKLPPGTARDAFCDTMSLLPGTVPAGTTDDGGVLIHGLDVSQPIIDDLAREEALFVETFDLARRK</sequence>
<dbReference type="Proteomes" id="UP001241603">
    <property type="component" value="Unassembled WGS sequence"/>
</dbReference>
<evidence type="ECO:0000313" key="9">
    <source>
        <dbReference type="Proteomes" id="UP001241603"/>
    </source>
</evidence>
<proteinExistence type="inferred from homology"/>
<evidence type="ECO:0000256" key="3">
    <source>
        <dbReference type="ARBA" id="ARBA00022475"/>
    </source>
</evidence>
<comment type="caution">
    <text evidence="8">The sequence shown here is derived from an EMBL/GenBank/DDBJ whole genome shotgun (WGS) entry which is preliminary data.</text>
</comment>
<reference evidence="8 9" key="1">
    <citation type="submission" date="2023-07" db="EMBL/GenBank/DDBJ databases">
        <title>Genomic Encyclopedia of Type Strains, Phase IV (KMG-IV): sequencing the most valuable type-strain genomes for metagenomic binning, comparative biology and taxonomic classification.</title>
        <authorList>
            <person name="Goeker M."/>
        </authorList>
    </citation>
    <scope>NUCLEOTIDE SEQUENCE [LARGE SCALE GENOMIC DNA]</scope>
    <source>
        <strain evidence="8 9">B6-8</strain>
    </source>
</reference>
<dbReference type="PANTHER" id="PTHR34584:SF1">
    <property type="entry name" value="NA(+)_H(+) ANTIPORTER SUBUNIT E1"/>
    <property type="match status" value="1"/>
</dbReference>
<comment type="similarity">
    <text evidence="2">Belongs to the CPA3 antiporters (TC 2.A.63) subunit E family.</text>
</comment>
<dbReference type="InterPro" id="IPR002758">
    <property type="entry name" value="Cation_antiport_E"/>
</dbReference>
<protein>
    <submittedName>
        <fullName evidence="8">Multicomponent Na+:H+ antiporter subunit E</fullName>
    </submittedName>
</protein>
<dbReference type="RefSeq" id="WP_266349373.1">
    <property type="nucleotide sequence ID" value="NZ_JAPKNG010000004.1"/>
</dbReference>
<evidence type="ECO:0000313" key="8">
    <source>
        <dbReference type="EMBL" id="MDQ0438455.1"/>
    </source>
</evidence>
<feature type="transmembrane region" description="Helical" evidence="7">
    <location>
        <begin position="12"/>
        <end position="32"/>
    </location>
</feature>
<accession>A0ABU0H817</accession>
<evidence type="ECO:0000256" key="7">
    <source>
        <dbReference type="SAM" id="Phobius"/>
    </source>
</evidence>
<name>A0ABU0H817_9HYPH</name>
<keyword evidence="3" id="KW-1003">Cell membrane</keyword>
<evidence type="ECO:0000256" key="5">
    <source>
        <dbReference type="ARBA" id="ARBA00022989"/>
    </source>
</evidence>